<feature type="transmembrane region" description="Helical" evidence="2">
    <location>
        <begin position="200"/>
        <end position="222"/>
    </location>
</feature>
<dbReference type="SUPFAM" id="SSF53822">
    <property type="entry name" value="Periplasmic binding protein-like I"/>
    <property type="match status" value="1"/>
</dbReference>
<organism evidence="4">
    <name type="scientific">freshwater metagenome</name>
    <dbReference type="NCBI Taxonomy" id="449393"/>
    <lineage>
        <taxon>unclassified sequences</taxon>
        <taxon>metagenomes</taxon>
        <taxon>ecological metagenomes</taxon>
    </lineage>
</organism>
<evidence type="ECO:0000259" key="3">
    <source>
        <dbReference type="Pfam" id="PF13458"/>
    </source>
</evidence>
<dbReference type="Pfam" id="PF13458">
    <property type="entry name" value="Peripla_BP_6"/>
    <property type="match status" value="1"/>
</dbReference>
<dbReference type="PANTHER" id="PTHR30483">
    <property type="entry name" value="LEUCINE-SPECIFIC-BINDING PROTEIN"/>
    <property type="match status" value="1"/>
</dbReference>
<keyword evidence="2" id="KW-1133">Transmembrane helix</keyword>
<sequence>MGAEGQSGLGFISVLMNWLTSLPTAALLLIVLVVVGSISVLLYLLINRQVGDHREHAGMAAAAYMTALGSLFAILTGFLINSEYSTLRDARQIVGTEAAASSRLASATEGLPSVDGSAIQVRLGRYLRDVSTDDWEALADGDAQDSPAFLSLRELQSTVFSISSRPYVPAATTGAMDSAVAELTSSRRDLISLASSEMPFQLFALSAIAGLALIVNAMFVALRTGGGTAYVAVGIIVIVALDLALILGISAPFRGPFVVDKGPVQSMSEEVLQGVYLPWVGPGSTIATDAGTCRADPRGCLTIEAGDSIQLGALLRVGADSMGIGRDSRRGIDLAIDYLDAEFDGAPGMLMGHPVAVVAADDQCSAEGGREGAERILLGSRMVAAVGTSCSGAALGAAEPIFSRAGIPLMSAQNTAPGLTSIEKPGSTYARTAPNDLIQGSVVADFVVNGLSAKTVSVISDGTVYSEQLGQTFVDRLGSIGATALPTVIAPKGSDFSAIARSIVESGADAVYMPVNSPVCEDLMDAIAETPGGGGIAVVTSDACVNSDVVSSAARVNAYASGPDITALGKKPFYSEQYEKAYISTFGGQPLSVWNTSAFDATNLLFDSIQRIAVLGSDGSISIPRSALIEAIRVINGYRGVSNQMVCKPTGDCAQSATIAVYRAPFWPVGPSAAISEPVFSKTETLAAVVARN</sequence>
<reference evidence="4" key="1">
    <citation type="submission" date="2020-05" db="EMBL/GenBank/DDBJ databases">
        <authorList>
            <person name="Chiriac C."/>
            <person name="Salcher M."/>
            <person name="Ghai R."/>
            <person name="Kavagutti S V."/>
        </authorList>
    </citation>
    <scope>NUCLEOTIDE SEQUENCE</scope>
</reference>
<evidence type="ECO:0000313" key="4">
    <source>
        <dbReference type="EMBL" id="CAB4605620.1"/>
    </source>
</evidence>
<feature type="transmembrane region" description="Helical" evidence="2">
    <location>
        <begin position="25"/>
        <end position="46"/>
    </location>
</feature>
<evidence type="ECO:0000256" key="1">
    <source>
        <dbReference type="ARBA" id="ARBA00022729"/>
    </source>
</evidence>
<dbReference type="PANTHER" id="PTHR30483:SF6">
    <property type="entry name" value="PERIPLASMIC BINDING PROTEIN OF ABC TRANSPORTER FOR NATURAL AMINO ACIDS"/>
    <property type="match status" value="1"/>
</dbReference>
<dbReference type="AlphaFoldDB" id="A0A6J6GZ08"/>
<keyword evidence="2" id="KW-0812">Transmembrane</keyword>
<dbReference type="InterPro" id="IPR025333">
    <property type="entry name" value="DUF4239"/>
</dbReference>
<proteinExistence type="predicted"/>
<feature type="domain" description="Leucine-binding protein" evidence="3">
    <location>
        <begin position="309"/>
        <end position="641"/>
    </location>
</feature>
<feature type="transmembrane region" description="Helical" evidence="2">
    <location>
        <begin position="229"/>
        <end position="253"/>
    </location>
</feature>
<dbReference type="EMBL" id="CAEZUP010000023">
    <property type="protein sequence ID" value="CAB4605620.1"/>
    <property type="molecule type" value="Genomic_DNA"/>
</dbReference>
<protein>
    <submittedName>
        <fullName evidence="4">Unannotated protein</fullName>
    </submittedName>
</protein>
<dbReference type="CDD" id="cd06342">
    <property type="entry name" value="PBP1_ABC_LIVBP-like"/>
    <property type="match status" value="1"/>
</dbReference>
<dbReference type="Gene3D" id="3.40.50.2300">
    <property type="match status" value="2"/>
</dbReference>
<dbReference type="Pfam" id="PF14023">
    <property type="entry name" value="Bestrophin-like"/>
    <property type="match status" value="1"/>
</dbReference>
<keyword evidence="1" id="KW-0732">Signal</keyword>
<keyword evidence="2" id="KW-0472">Membrane</keyword>
<feature type="transmembrane region" description="Helical" evidence="2">
    <location>
        <begin position="58"/>
        <end position="80"/>
    </location>
</feature>
<dbReference type="InterPro" id="IPR028082">
    <property type="entry name" value="Peripla_BP_I"/>
</dbReference>
<evidence type="ECO:0000256" key="2">
    <source>
        <dbReference type="SAM" id="Phobius"/>
    </source>
</evidence>
<name>A0A6J6GZ08_9ZZZZ</name>
<dbReference type="InterPro" id="IPR051010">
    <property type="entry name" value="BCAA_transport"/>
</dbReference>
<gene>
    <name evidence="4" type="ORF">UFOPK1835_00744</name>
</gene>
<accession>A0A6J6GZ08</accession>
<dbReference type="InterPro" id="IPR028081">
    <property type="entry name" value="Leu-bd"/>
</dbReference>